<protein>
    <recommendedName>
        <fullName evidence="8">TIGR00659 family protein</fullName>
    </recommendedName>
</protein>
<reference evidence="6" key="1">
    <citation type="submission" date="2023-02" db="EMBL/GenBank/DDBJ databases">
        <title>Proposal of a novel subspecies: Alicyclobacillus hesperidum subspecies aegle.</title>
        <authorList>
            <person name="Goto K."/>
            <person name="Fujii T."/>
            <person name="Yasui K."/>
            <person name="Mochida K."/>
            <person name="Kato-Tanaka Y."/>
            <person name="Morohoshi S."/>
            <person name="An S.Y."/>
            <person name="Kasai H."/>
            <person name="Yokota A."/>
        </authorList>
    </citation>
    <scope>NUCLEOTIDE SEQUENCE</scope>
    <source>
        <strain evidence="6">DSM 12766</strain>
    </source>
</reference>
<feature type="transmembrane region" description="Helical" evidence="5">
    <location>
        <begin position="59"/>
        <end position="77"/>
    </location>
</feature>
<feature type="transmembrane region" description="Helical" evidence="5">
    <location>
        <begin position="144"/>
        <end position="167"/>
    </location>
</feature>
<dbReference type="GO" id="GO:0016020">
    <property type="term" value="C:membrane"/>
    <property type="evidence" value="ECO:0007669"/>
    <property type="project" value="UniProtKB-SubCell"/>
</dbReference>
<name>A0AA37X1D4_9BACL</name>
<evidence type="ECO:0000256" key="1">
    <source>
        <dbReference type="ARBA" id="ARBA00004141"/>
    </source>
</evidence>
<keyword evidence="3 5" id="KW-1133">Transmembrane helix</keyword>
<evidence type="ECO:0000256" key="5">
    <source>
        <dbReference type="SAM" id="Phobius"/>
    </source>
</evidence>
<evidence type="ECO:0000313" key="6">
    <source>
        <dbReference type="EMBL" id="GLV13356.1"/>
    </source>
</evidence>
<keyword evidence="2 5" id="KW-0812">Transmembrane</keyword>
<comment type="subcellular location">
    <subcellularLocation>
        <location evidence="1">Membrane</location>
        <topology evidence="1">Multi-pass membrane protein</topology>
    </subcellularLocation>
</comment>
<dbReference type="Pfam" id="PF04172">
    <property type="entry name" value="LrgB"/>
    <property type="match status" value="1"/>
</dbReference>
<organism evidence="6 7">
    <name type="scientific">Alicyclobacillus hesperidum</name>
    <dbReference type="NCBI Taxonomy" id="89784"/>
    <lineage>
        <taxon>Bacteria</taxon>
        <taxon>Bacillati</taxon>
        <taxon>Bacillota</taxon>
        <taxon>Bacilli</taxon>
        <taxon>Bacillales</taxon>
        <taxon>Alicyclobacillaceae</taxon>
        <taxon>Alicyclobacillus</taxon>
    </lineage>
</organism>
<dbReference type="PANTHER" id="PTHR30249:SF3">
    <property type="entry name" value="MUREIN HYDROLASE EXPORT REGULATOR"/>
    <property type="match status" value="1"/>
</dbReference>
<evidence type="ECO:0000256" key="4">
    <source>
        <dbReference type="ARBA" id="ARBA00023136"/>
    </source>
</evidence>
<feature type="transmembrane region" description="Helical" evidence="5">
    <location>
        <begin position="25"/>
        <end position="47"/>
    </location>
</feature>
<dbReference type="InterPro" id="IPR007300">
    <property type="entry name" value="CidB/LrgB"/>
</dbReference>
<sequence>MVMWLGLVSTLICYGICKKLYQRFHYVVLNPVLTCLAVLIAFLSLAHVSYHTYFASGKWLTDMLSPATVALAIPLYRNVHILKAHWLEFLVSLVSGAAAAIVSSILLARLMRLGGMIETSVAPRSVTTPIAMDISQTIGGIPTLTAVFVIITGISGVVIGPLVIRYVRIRSAIAKGAIFGMGCHGIGTARAFEMGQMEGTCSSLSMVIAAFITLALAPSLVPLLT</sequence>
<feature type="transmembrane region" description="Helical" evidence="5">
    <location>
        <begin position="89"/>
        <end position="108"/>
    </location>
</feature>
<evidence type="ECO:0008006" key="8">
    <source>
        <dbReference type="Google" id="ProtNLM"/>
    </source>
</evidence>
<proteinExistence type="predicted"/>
<dbReference type="AlphaFoldDB" id="A0AA37X1D4"/>
<accession>A0AA37X1D4</accession>
<dbReference type="Proteomes" id="UP001157137">
    <property type="component" value="Unassembled WGS sequence"/>
</dbReference>
<feature type="transmembrane region" description="Helical" evidence="5">
    <location>
        <begin position="204"/>
        <end position="224"/>
    </location>
</feature>
<feature type="transmembrane region" description="Helical" evidence="5">
    <location>
        <begin position="173"/>
        <end position="192"/>
    </location>
</feature>
<keyword evidence="4 5" id="KW-0472">Membrane</keyword>
<comment type="caution">
    <text evidence="6">The sequence shown here is derived from an EMBL/GenBank/DDBJ whole genome shotgun (WGS) entry which is preliminary data.</text>
</comment>
<dbReference type="RefSeq" id="WP_040288833.1">
    <property type="nucleotide sequence ID" value="NZ_BSRA01000005.1"/>
</dbReference>
<evidence type="ECO:0000256" key="2">
    <source>
        <dbReference type="ARBA" id="ARBA00022692"/>
    </source>
</evidence>
<evidence type="ECO:0000256" key="3">
    <source>
        <dbReference type="ARBA" id="ARBA00022989"/>
    </source>
</evidence>
<dbReference type="PANTHER" id="PTHR30249">
    <property type="entry name" value="PUTATIVE SEROTONIN TRANSPORTER"/>
    <property type="match status" value="1"/>
</dbReference>
<dbReference type="EMBL" id="BSRA01000005">
    <property type="protein sequence ID" value="GLV13356.1"/>
    <property type="molecule type" value="Genomic_DNA"/>
</dbReference>
<gene>
    <name evidence="6" type="primary">ywbG</name>
    <name evidence="6" type="ORF">Heshes_10400</name>
</gene>
<evidence type="ECO:0000313" key="7">
    <source>
        <dbReference type="Proteomes" id="UP001157137"/>
    </source>
</evidence>